<reference evidence="2 3" key="1">
    <citation type="journal article" date="2019" name="Nat. Ecol. Evol.">
        <title>Megaphylogeny resolves global patterns of mushroom evolution.</title>
        <authorList>
            <person name="Varga T."/>
            <person name="Krizsan K."/>
            <person name="Foldi C."/>
            <person name="Dima B."/>
            <person name="Sanchez-Garcia M."/>
            <person name="Sanchez-Ramirez S."/>
            <person name="Szollosi G.J."/>
            <person name="Szarkandi J.G."/>
            <person name="Papp V."/>
            <person name="Albert L."/>
            <person name="Andreopoulos W."/>
            <person name="Angelini C."/>
            <person name="Antonin V."/>
            <person name="Barry K.W."/>
            <person name="Bougher N.L."/>
            <person name="Buchanan P."/>
            <person name="Buyck B."/>
            <person name="Bense V."/>
            <person name="Catcheside P."/>
            <person name="Chovatia M."/>
            <person name="Cooper J."/>
            <person name="Damon W."/>
            <person name="Desjardin D."/>
            <person name="Finy P."/>
            <person name="Geml J."/>
            <person name="Haridas S."/>
            <person name="Hughes K."/>
            <person name="Justo A."/>
            <person name="Karasinski D."/>
            <person name="Kautmanova I."/>
            <person name="Kiss B."/>
            <person name="Kocsube S."/>
            <person name="Kotiranta H."/>
            <person name="LaButti K.M."/>
            <person name="Lechner B.E."/>
            <person name="Liimatainen K."/>
            <person name="Lipzen A."/>
            <person name="Lukacs Z."/>
            <person name="Mihaltcheva S."/>
            <person name="Morgado L.N."/>
            <person name="Niskanen T."/>
            <person name="Noordeloos M.E."/>
            <person name="Ohm R.A."/>
            <person name="Ortiz-Santana B."/>
            <person name="Ovrebo C."/>
            <person name="Racz N."/>
            <person name="Riley R."/>
            <person name="Savchenko A."/>
            <person name="Shiryaev A."/>
            <person name="Soop K."/>
            <person name="Spirin V."/>
            <person name="Szebenyi C."/>
            <person name="Tomsovsky M."/>
            <person name="Tulloss R.E."/>
            <person name="Uehling J."/>
            <person name="Grigoriev I.V."/>
            <person name="Vagvolgyi C."/>
            <person name="Papp T."/>
            <person name="Martin F.M."/>
            <person name="Miettinen O."/>
            <person name="Hibbett D.S."/>
            <person name="Nagy L.G."/>
        </authorList>
    </citation>
    <scope>NUCLEOTIDE SEQUENCE [LARGE SCALE GENOMIC DNA]</scope>
    <source>
        <strain evidence="2 3">CBS 962.96</strain>
    </source>
</reference>
<gene>
    <name evidence="2" type="ORF">K435DRAFT_74558</name>
</gene>
<organism evidence="2 3">
    <name type="scientific">Dendrothele bispora (strain CBS 962.96)</name>
    <dbReference type="NCBI Taxonomy" id="1314807"/>
    <lineage>
        <taxon>Eukaryota</taxon>
        <taxon>Fungi</taxon>
        <taxon>Dikarya</taxon>
        <taxon>Basidiomycota</taxon>
        <taxon>Agaricomycotina</taxon>
        <taxon>Agaricomycetes</taxon>
        <taxon>Agaricomycetidae</taxon>
        <taxon>Agaricales</taxon>
        <taxon>Agaricales incertae sedis</taxon>
        <taxon>Dendrothele</taxon>
    </lineage>
</organism>
<protein>
    <submittedName>
        <fullName evidence="2">Uncharacterized protein</fullName>
    </submittedName>
</protein>
<dbReference type="OrthoDB" id="2757214at2759"/>
<proteinExistence type="predicted"/>
<sequence>MVSTPLLQVSFILLITSYIIPSFSQNTNCADSGLDWYTDVVGETPCRTYERVRQICNPDFHVGVMNTNTPPDVCNEQVPDCCCNSIAFGLSMLCLTCQQGFSHAPNGFDAGSGAYEIYLSANRPVGQFCSPNTNQSFPAQIQTAVCNQNIKIFDSMYNRIFWSDGSWF</sequence>
<name>A0A4S8KQ43_DENBC</name>
<evidence type="ECO:0000313" key="2">
    <source>
        <dbReference type="EMBL" id="THU77846.1"/>
    </source>
</evidence>
<keyword evidence="3" id="KW-1185">Reference proteome</keyword>
<dbReference type="EMBL" id="ML180324">
    <property type="protein sequence ID" value="THU77846.1"/>
    <property type="molecule type" value="Genomic_DNA"/>
</dbReference>
<evidence type="ECO:0000256" key="1">
    <source>
        <dbReference type="SAM" id="SignalP"/>
    </source>
</evidence>
<keyword evidence="1" id="KW-0732">Signal</keyword>
<feature type="signal peptide" evidence="1">
    <location>
        <begin position="1"/>
        <end position="24"/>
    </location>
</feature>
<dbReference type="AlphaFoldDB" id="A0A4S8KQ43"/>
<accession>A0A4S8KQ43</accession>
<dbReference type="Proteomes" id="UP000297245">
    <property type="component" value="Unassembled WGS sequence"/>
</dbReference>
<evidence type="ECO:0000313" key="3">
    <source>
        <dbReference type="Proteomes" id="UP000297245"/>
    </source>
</evidence>
<feature type="chain" id="PRO_5020343023" evidence="1">
    <location>
        <begin position="25"/>
        <end position="168"/>
    </location>
</feature>